<sequence length="356" mass="38703">MGCAASAFLDDDDDRRHISGVSASHHIVSHTSSTYGILDNISVTKDGKSLKVMKVVVKDGDKNLEISFNPTQIQPTAPATGRQDGSLPPVSTELTAPVTGGEDESLPPRKVAETTRKSKATSTQAESSSDVVKKVAKKQKLIEQEPELELIARRRARLAVNTRCEPLTILDMVYFLDNLLCKSMITSIRIPRLQFFNSELIDEIENLVKSTKKDGSITYRNLNMRLTRGHLQTTMMQMRCWRDSYVWCCSYCHVISCGAPADPVLEVESGPIEGMHVQVSALAEATPLLAPASATLVEETTPTKVTPPAPTSAACVQPETPLVFKGPSAIEGTTTPFFDSCSDSLLGSIPSVLDKR</sequence>
<evidence type="ECO:0000313" key="2">
    <source>
        <dbReference type="EMBL" id="KAF0889711.1"/>
    </source>
</evidence>
<organism evidence="2 3">
    <name type="scientific">Oryza meyeriana var. granulata</name>
    <dbReference type="NCBI Taxonomy" id="110450"/>
    <lineage>
        <taxon>Eukaryota</taxon>
        <taxon>Viridiplantae</taxon>
        <taxon>Streptophyta</taxon>
        <taxon>Embryophyta</taxon>
        <taxon>Tracheophyta</taxon>
        <taxon>Spermatophyta</taxon>
        <taxon>Magnoliopsida</taxon>
        <taxon>Liliopsida</taxon>
        <taxon>Poales</taxon>
        <taxon>Poaceae</taxon>
        <taxon>BOP clade</taxon>
        <taxon>Oryzoideae</taxon>
        <taxon>Oryzeae</taxon>
        <taxon>Oryzinae</taxon>
        <taxon>Oryza</taxon>
        <taxon>Oryza meyeriana</taxon>
    </lineage>
</organism>
<proteinExistence type="predicted"/>
<evidence type="ECO:0000256" key="1">
    <source>
        <dbReference type="SAM" id="MobiDB-lite"/>
    </source>
</evidence>
<evidence type="ECO:0000313" key="3">
    <source>
        <dbReference type="Proteomes" id="UP000479710"/>
    </source>
</evidence>
<feature type="compositionally biased region" description="Polar residues" evidence="1">
    <location>
        <begin position="120"/>
        <end position="130"/>
    </location>
</feature>
<feature type="non-terminal residue" evidence="2">
    <location>
        <position position="356"/>
    </location>
</feature>
<feature type="compositionally biased region" description="Basic and acidic residues" evidence="1">
    <location>
        <begin position="106"/>
        <end position="116"/>
    </location>
</feature>
<protein>
    <submittedName>
        <fullName evidence="2">Uncharacterized protein</fullName>
    </submittedName>
</protein>
<accession>A0A6G1BPK1</accession>
<gene>
    <name evidence="2" type="ORF">E2562_030503</name>
</gene>
<dbReference type="EMBL" id="SPHZ02000012">
    <property type="protein sequence ID" value="KAF0889711.1"/>
    <property type="molecule type" value="Genomic_DNA"/>
</dbReference>
<dbReference type="AlphaFoldDB" id="A0A6G1BPK1"/>
<keyword evidence="3" id="KW-1185">Reference proteome</keyword>
<reference evidence="2 3" key="1">
    <citation type="submission" date="2019-11" db="EMBL/GenBank/DDBJ databases">
        <title>Whole genome sequence of Oryza granulata.</title>
        <authorList>
            <person name="Li W."/>
        </authorList>
    </citation>
    <scope>NUCLEOTIDE SEQUENCE [LARGE SCALE GENOMIC DNA]</scope>
    <source>
        <strain evidence="3">cv. Menghai</strain>
        <tissue evidence="2">Leaf</tissue>
    </source>
</reference>
<feature type="region of interest" description="Disordered" evidence="1">
    <location>
        <begin position="69"/>
        <end position="130"/>
    </location>
</feature>
<dbReference type="Proteomes" id="UP000479710">
    <property type="component" value="Unassembled WGS sequence"/>
</dbReference>
<name>A0A6G1BPK1_9ORYZ</name>
<comment type="caution">
    <text evidence="2">The sequence shown here is derived from an EMBL/GenBank/DDBJ whole genome shotgun (WGS) entry which is preliminary data.</text>
</comment>